<name>I7MFY0_TETTS</name>
<dbReference type="EMBL" id="GG662608">
    <property type="protein sequence ID" value="EAS00782.2"/>
    <property type="molecule type" value="Genomic_DNA"/>
</dbReference>
<gene>
    <name evidence="2" type="ORF">TTHERM_00305500</name>
</gene>
<feature type="compositionally biased region" description="Low complexity" evidence="1">
    <location>
        <begin position="1014"/>
        <end position="1037"/>
    </location>
</feature>
<organism evidence="2 3">
    <name type="scientific">Tetrahymena thermophila (strain SB210)</name>
    <dbReference type="NCBI Taxonomy" id="312017"/>
    <lineage>
        <taxon>Eukaryota</taxon>
        <taxon>Sar</taxon>
        <taxon>Alveolata</taxon>
        <taxon>Ciliophora</taxon>
        <taxon>Intramacronucleata</taxon>
        <taxon>Oligohymenophorea</taxon>
        <taxon>Hymenostomatida</taxon>
        <taxon>Tetrahymenina</taxon>
        <taxon>Tetrahymenidae</taxon>
        <taxon>Tetrahymena</taxon>
    </lineage>
</organism>
<proteinExistence type="predicted"/>
<feature type="compositionally biased region" description="Polar residues" evidence="1">
    <location>
        <begin position="2032"/>
        <end position="2042"/>
    </location>
</feature>
<feature type="compositionally biased region" description="Basic and acidic residues" evidence="1">
    <location>
        <begin position="1250"/>
        <end position="1262"/>
    </location>
</feature>
<protein>
    <submittedName>
        <fullName evidence="2">Uncharacterized protein</fullName>
    </submittedName>
</protein>
<feature type="compositionally biased region" description="Low complexity" evidence="1">
    <location>
        <begin position="2043"/>
        <end position="2062"/>
    </location>
</feature>
<evidence type="ECO:0000313" key="3">
    <source>
        <dbReference type="Proteomes" id="UP000009168"/>
    </source>
</evidence>
<evidence type="ECO:0000313" key="2">
    <source>
        <dbReference type="EMBL" id="EAS00782.2"/>
    </source>
</evidence>
<accession>I7MFY0</accession>
<feature type="region of interest" description="Disordered" evidence="1">
    <location>
        <begin position="1667"/>
        <end position="1696"/>
    </location>
</feature>
<feature type="compositionally biased region" description="Polar residues" evidence="1">
    <location>
        <begin position="1263"/>
        <end position="1274"/>
    </location>
</feature>
<feature type="region of interest" description="Disordered" evidence="1">
    <location>
        <begin position="2032"/>
        <end position="2062"/>
    </location>
</feature>
<dbReference type="KEGG" id="tet:TTHERM_00305500"/>
<dbReference type="InParanoid" id="I7MFY0"/>
<feature type="compositionally biased region" description="Basic and acidic residues" evidence="1">
    <location>
        <begin position="1686"/>
        <end position="1696"/>
    </location>
</feature>
<feature type="compositionally biased region" description="Low complexity" evidence="1">
    <location>
        <begin position="933"/>
        <end position="963"/>
    </location>
</feature>
<evidence type="ECO:0000256" key="1">
    <source>
        <dbReference type="SAM" id="MobiDB-lite"/>
    </source>
</evidence>
<feature type="region of interest" description="Disordered" evidence="1">
    <location>
        <begin position="1396"/>
        <end position="1416"/>
    </location>
</feature>
<dbReference type="RefSeq" id="XP_001021027.2">
    <property type="nucleotide sequence ID" value="XM_001021027.2"/>
</dbReference>
<dbReference type="Proteomes" id="UP000009168">
    <property type="component" value="Unassembled WGS sequence"/>
</dbReference>
<sequence length="2062" mass="236536">MLSGCMMIYFDYKNERVDRENFIKQMDDMVWRNTSKHIVNQAFIVSQLNNNNQLALFSCNKTAQTLFNIKPKNFGEFLNKAKLNIGKCVFNSRIFENLPFKKNLNNLREYLLAHHSKMKQENTSYNQLRSSGVKKSQTQIESPKNEVMQAMQVAAAQAANKRLMQNNSIYSGFQCNADPGGKFDGRIGGGGGIGELKFRGQSLRRNNYYLQIIINICKSAWRKMSCLKPKRPKTYSVDELTTNKGNDADMFPNNHPLSMENIGNYYNFLDETPSKSIDVDYLNCTIINKDLEREYKVSVFKYKGGPSGDKSPLLILCIEEINKNDFKNLKEIILEKGHFITNILEFFSVQLKDQIKFLNDHLKYNYSSHSLQYENQEINSQENIVQASGSGTYNIAESQDITSKSLVEINKQLKYGKKMDKSNISAQSKDYHNINLALHEDDNNNSPPNSSLQCKQTNKQNEEGNEQIYANNTFRAKEHVKQNFLAPPPVQIHQRQILRSYTPDPSPTKIQNIKGQHLDVQAKKRSTLDITSQINNNNLSANANIQKQQNQILTVKSNQTLSPYIAYHNQNANSTFQNSKNQTTTSTNQNVNFKQGVDHNIPNNTQNNNVKIINNITNNIQITNNIYHSVPNNQNKTYNLNVKAHSNTFSHNNQSNQNISSVQQISKLAPSIKGLPSTQDALANPTDYDIHSKINQNNINEKDLATQHEDISQFQDRQIESPQGPIIETKKIVSEQVIPLIDEDEINNTEEKEILSQDEILNDDDRKRYDQLIKYNKSLVEICHNAKLIALKSLIQVSNYSDCYRHKEARPLPLKISEFQISELILNTFYFNSKPILIYKSKHQVIKSDDRRLIQVIFNILNFLKKTDQIKFIVMDQEEYEMTKMNQSISKVASQNPDTAKFINYMTNQSKMYASQRGVENYTEYSHKRKENSGGNIQINNQNYNYSHGNNNNYYNNNNINNNQLHDFNNSDRSCNVELESTPNAQQPNHHSGRQSKVGYMKRLSEKKADDYNNEQNNAQNANIPAQPQSSSSSKISNMKEDNSQPLLIRSSAGGNYTVNNITADEKQDVSQIDKDTYNLITLGQIPSNNMSSIPKMHLNTNLNGDEDLIDITHHKTNINDVTPTNNLHQSNMQMITQNNTQANQESIPNISYSNQQNYQHRRKFYDPAILEEVVLDGELDDENYNNLSQKINLKKKNQKFNVVQIPQRPSINAQSSSLDDEIFSENYCEQNVNENVDDVVMKNLQYHQNEKKLREMSDKRSNSNTPRLEGNNNFSSQGQVVFQNQNSKYLNTINNNNNQNLKIEISSANQNYRQNNFFSNNKNYNNNPNNSNQQQNTNLRAIAANTAAQFSNVSQQNAQQQLPYLKQRSQNNQSLVKDITCLANMNQQISLSAKLDSQNHKVKDSQSLPPNKQKPITFFNVKNNRKEENINQTQFVDQEQIFTNLVSQKNQNQNYGPNESAYNLRRQSQSTVGMGKGFEIQSPPIIFSPSNYNNSINNIQNKVTSNLCESPTNDYHSSHAKINAKSYFSKSYQAYPTSQQLNLPSNKAQNIGGGTQYEDQESGVMYYQNQMPLDEEMIRSQNIQNHLSSKSVKLVENQQYKKKSSIKKIVKPYSRANSNNSSIVMRKTSNKSGDHNNTKMYASKRISTAGINSKAQNINQFVNEEAESVKQNLQEKNTSSRKNKRSGEDDRRSRSDVIAIEIQMEGDNMKFNPFSNESIQMIATNEIIKLLGPNKKIQISHNKISFYLYTNLESQELESNFVTNCEKYEEILDLRNLMNNKAVKTIRKIANTIDNKTCKTIYTLENKPHNFALVDEKQLESHQKHIQMYQTQHMMGNMNQNSTDFHSLHSLTKNIFQQNNQNTAVGSQQQLYQKNRSLKQESPFSNSGTTFQYSKTMQPLQLNLYRLQSDNSNTYETPTVGAYIVNNSKQQGGNSSNFSLDNKLQQHVNKQVKEIELMQSYSQRSNLPNQQLVQEKNFSPLKSEKQQTMNKSANQKLQLQKFTLDNENNFTIQNQKPLIKQTNTIRSQNSLSNAVNNTPSVQQNDQNQQQQGGKQQFVKNE</sequence>
<feature type="region of interest" description="Disordered" evidence="1">
    <location>
        <begin position="1014"/>
        <end position="1041"/>
    </location>
</feature>
<reference evidence="3" key="1">
    <citation type="journal article" date="2006" name="PLoS Biol.">
        <title>Macronuclear genome sequence of the ciliate Tetrahymena thermophila, a model eukaryote.</title>
        <authorList>
            <person name="Eisen J.A."/>
            <person name="Coyne R.S."/>
            <person name="Wu M."/>
            <person name="Wu D."/>
            <person name="Thiagarajan M."/>
            <person name="Wortman J.R."/>
            <person name="Badger J.H."/>
            <person name="Ren Q."/>
            <person name="Amedeo P."/>
            <person name="Jones K.M."/>
            <person name="Tallon L.J."/>
            <person name="Delcher A.L."/>
            <person name="Salzberg S.L."/>
            <person name="Silva J.C."/>
            <person name="Haas B.J."/>
            <person name="Majoros W.H."/>
            <person name="Farzad M."/>
            <person name="Carlton J.M."/>
            <person name="Smith R.K. Jr."/>
            <person name="Garg J."/>
            <person name="Pearlman R.E."/>
            <person name="Karrer K.M."/>
            <person name="Sun L."/>
            <person name="Manning G."/>
            <person name="Elde N.C."/>
            <person name="Turkewitz A.P."/>
            <person name="Asai D.J."/>
            <person name="Wilkes D.E."/>
            <person name="Wang Y."/>
            <person name="Cai H."/>
            <person name="Collins K."/>
            <person name="Stewart B.A."/>
            <person name="Lee S.R."/>
            <person name="Wilamowska K."/>
            <person name="Weinberg Z."/>
            <person name="Ruzzo W.L."/>
            <person name="Wloga D."/>
            <person name="Gaertig J."/>
            <person name="Frankel J."/>
            <person name="Tsao C.-C."/>
            <person name="Gorovsky M.A."/>
            <person name="Keeling P.J."/>
            <person name="Waller R.F."/>
            <person name="Patron N.J."/>
            <person name="Cherry J.M."/>
            <person name="Stover N.A."/>
            <person name="Krieger C.J."/>
            <person name="del Toro C."/>
            <person name="Ryder H.F."/>
            <person name="Williamson S.C."/>
            <person name="Barbeau R.A."/>
            <person name="Hamilton E.P."/>
            <person name="Orias E."/>
        </authorList>
    </citation>
    <scope>NUCLEOTIDE SEQUENCE [LARGE SCALE GENOMIC DNA]</scope>
    <source>
        <strain evidence="3">SB210</strain>
    </source>
</reference>
<keyword evidence="3" id="KW-1185">Reference proteome</keyword>
<feature type="region of interest" description="Disordered" evidence="1">
    <location>
        <begin position="929"/>
        <end position="976"/>
    </location>
</feature>
<dbReference type="GeneID" id="7829317"/>
<feature type="compositionally biased region" description="Polar residues" evidence="1">
    <location>
        <begin position="964"/>
        <end position="976"/>
    </location>
</feature>
<feature type="region of interest" description="Disordered" evidence="1">
    <location>
        <begin position="1250"/>
        <end position="1274"/>
    </location>
</feature>
<feature type="region of interest" description="Disordered" evidence="1">
    <location>
        <begin position="438"/>
        <end position="462"/>
    </location>
</feature>